<dbReference type="Gene3D" id="2.40.260.10">
    <property type="entry name" value="Sortase"/>
    <property type="match status" value="1"/>
</dbReference>
<keyword evidence="3" id="KW-1185">Reference proteome</keyword>
<accession>A0ABT5ZFQ9</accession>
<reference evidence="2 3" key="1">
    <citation type="submission" date="2023-03" db="EMBL/GenBank/DDBJ databases">
        <title>Draft genome sequence of Streptomyces sp. RB6PN23 isolated from peat swamp forest in Thailand.</title>
        <authorList>
            <person name="Klaysubun C."/>
            <person name="Duangmal K."/>
        </authorList>
    </citation>
    <scope>NUCLEOTIDE SEQUENCE [LARGE SCALE GENOMIC DNA]</scope>
    <source>
        <strain evidence="2 3">RB6PN23</strain>
    </source>
</reference>
<evidence type="ECO:0000313" key="3">
    <source>
        <dbReference type="Proteomes" id="UP001216579"/>
    </source>
</evidence>
<dbReference type="CDD" id="cd05829">
    <property type="entry name" value="Sortase_F"/>
    <property type="match status" value="1"/>
</dbReference>
<comment type="caution">
    <text evidence="2">The sequence shown here is derived from an EMBL/GenBank/DDBJ whole genome shotgun (WGS) entry which is preliminary data.</text>
</comment>
<gene>
    <name evidence="2" type="ORF">P3G67_05330</name>
</gene>
<dbReference type="Pfam" id="PF04203">
    <property type="entry name" value="Sortase"/>
    <property type="match status" value="1"/>
</dbReference>
<protein>
    <submittedName>
        <fullName evidence="2">Class F sortase</fullName>
    </submittedName>
</protein>
<dbReference type="InterPro" id="IPR042001">
    <property type="entry name" value="Sortase_F"/>
</dbReference>
<name>A0ABT5ZFQ9_9ACTN</name>
<dbReference type="SUPFAM" id="SSF63817">
    <property type="entry name" value="Sortase"/>
    <property type="match status" value="1"/>
</dbReference>
<proteinExistence type="predicted"/>
<evidence type="ECO:0000313" key="2">
    <source>
        <dbReference type="EMBL" id="MDF3288660.1"/>
    </source>
</evidence>
<dbReference type="InterPro" id="IPR023365">
    <property type="entry name" value="Sortase_dom-sf"/>
</dbReference>
<dbReference type="RefSeq" id="WP_276092386.1">
    <property type="nucleotide sequence ID" value="NZ_JARJBC010000002.1"/>
</dbReference>
<dbReference type="Proteomes" id="UP001216579">
    <property type="component" value="Unassembled WGS sequence"/>
</dbReference>
<organism evidence="2 3">
    <name type="scientific">Streptomyces silvisoli</name>
    <dbReference type="NCBI Taxonomy" id="3034235"/>
    <lineage>
        <taxon>Bacteria</taxon>
        <taxon>Bacillati</taxon>
        <taxon>Actinomycetota</taxon>
        <taxon>Actinomycetes</taxon>
        <taxon>Kitasatosporales</taxon>
        <taxon>Streptomycetaceae</taxon>
        <taxon>Streptomyces</taxon>
    </lineage>
</organism>
<dbReference type="InterPro" id="IPR005754">
    <property type="entry name" value="Sortase"/>
</dbReference>
<sequence>MRRTTARSSELRVNGAAVLLLLISAALCAWALLYTPDGSGTRVHGAYAATAASTTGAPVQIDIPRAGVHAKAVPVGATSPALPPQCAGWYAASAAPGDPGRSVIIGDRAVFHGLPQLRPHDAIEISRADGTHVCYSVTDIERDAAQTPRQPVAVPGPEATTAAQLELITPVTANETVVVHADQNA</sequence>
<evidence type="ECO:0000256" key="1">
    <source>
        <dbReference type="ARBA" id="ARBA00022801"/>
    </source>
</evidence>
<keyword evidence="1" id="KW-0378">Hydrolase</keyword>
<dbReference type="EMBL" id="JARJBC010000002">
    <property type="protein sequence ID" value="MDF3288660.1"/>
    <property type="molecule type" value="Genomic_DNA"/>
</dbReference>